<evidence type="ECO:0000313" key="4">
    <source>
        <dbReference type="EMBL" id="KIL40929.1"/>
    </source>
</evidence>
<dbReference type="InterPro" id="IPR036271">
    <property type="entry name" value="Tet_transcr_reg_TetR-rel_C_sf"/>
</dbReference>
<evidence type="ECO:0000256" key="2">
    <source>
        <dbReference type="PROSITE-ProRule" id="PRU00335"/>
    </source>
</evidence>
<keyword evidence="1 2" id="KW-0238">DNA-binding</keyword>
<dbReference type="InterPro" id="IPR050109">
    <property type="entry name" value="HTH-type_TetR-like_transc_reg"/>
</dbReference>
<dbReference type="Proteomes" id="UP000031967">
    <property type="component" value="Unassembled WGS sequence"/>
</dbReference>
<dbReference type="PANTHER" id="PTHR30055:SF226">
    <property type="entry name" value="HTH-TYPE TRANSCRIPTIONAL REGULATOR PKSA"/>
    <property type="match status" value="1"/>
</dbReference>
<dbReference type="InterPro" id="IPR001647">
    <property type="entry name" value="HTH_TetR"/>
</dbReference>
<protein>
    <submittedName>
        <fullName evidence="4">Transcriptional regulator</fullName>
    </submittedName>
</protein>
<evidence type="ECO:0000259" key="3">
    <source>
        <dbReference type="PROSITE" id="PS50977"/>
    </source>
</evidence>
<dbReference type="PANTHER" id="PTHR30055">
    <property type="entry name" value="HTH-TYPE TRANSCRIPTIONAL REGULATOR RUTR"/>
    <property type="match status" value="1"/>
</dbReference>
<evidence type="ECO:0000313" key="5">
    <source>
        <dbReference type="Proteomes" id="UP000031967"/>
    </source>
</evidence>
<feature type="domain" description="HTH tetR-type" evidence="3">
    <location>
        <begin position="1"/>
        <end position="47"/>
    </location>
</feature>
<dbReference type="SUPFAM" id="SSF46689">
    <property type="entry name" value="Homeodomain-like"/>
    <property type="match status" value="1"/>
</dbReference>
<keyword evidence="5" id="KW-1185">Reference proteome</keyword>
<sequence length="177" mass="20249">MAEKGYDGTTTKEIAAAAGVNEVTLFRHFGTKQKLMEAAFSRFHYADEMTKLFNESLTGDLHADLLTISRTYHKIMYRNRKLMYIAQKGSSTLPEEAYREAGRHPRHMQKLLTDYLIAMSQQNKVMTPNPELTAWTFMWMNYGAFTSSMNGKKSVTEDSLNAFIEESVRLFARALTP</sequence>
<accession>A0ABR5AIS9</accession>
<organism evidence="4 5">
    <name type="scientific">Gordoniibacillus kamchatkensis</name>
    <dbReference type="NCBI Taxonomy" id="1590651"/>
    <lineage>
        <taxon>Bacteria</taxon>
        <taxon>Bacillati</taxon>
        <taxon>Bacillota</taxon>
        <taxon>Bacilli</taxon>
        <taxon>Bacillales</taxon>
        <taxon>Paenibacillaceae</taxon>
        <taxon>Gordoniibacillus</taxon>
    </lineage>
</organism>
<dbReference type="SUPFAM" id="SSF48498">
    <property type="entry name" value="Tetracyclin repressor-like, C-terminal domain"/>
    <property type="match status" value="1"/>
</dbReference>
<name>A0ABR5AIS9_9BACL</name>
<feature type="DNA-binding region" description="H-T-H motif" evidence="2">
    <location>
        <begin position="10"/>
        <end position="29"/>
    </location>
</feature>
<dbReference type="Pfam" id="PF00440">
    <property type="entry name" value="TetR_N"/>
    <property type="match status" value="1"/>
</dbReference>
<evidence type="ECO:0000256" key="1">
    <source>
        <dbReference type="ARBA" id="ARBA00023125"/>
    </source>
</evidence>
<dbReference type="PROSITE" id="PS50977">
    <property type="entry name" value="HTH_TETR_2"/>
    <property type="match status" value="1"/>
</dbReference>
<dbReference type="InterPro" id="IPR009057">
    <property type="entry name" value="Homeodomain-like_sf"/>
</dbReference>
<reference evidence="4 5" key="1">
    <citation type="submission" date="2014-12" db="EMBL/GenBank/DDBJ databases">
        <title>Draft genome sequence of Paenibacillus kamchatkensis strain B-2647.</title>
        <authorList>
            <person name="Karlyshev A.V."/>
            <person name="Kudryashova E.B."/>
        </authorList>
    </citation>
    <scope>NUCLEOTIDE SEQUENCE [LARGE SCALE GENOMIC DNA]</scope>
    <source>
        <strain evidence="4 5">VKM B-2647</strain>
    </source>
</reference>
<proteinExistence type="predicted"/>
<dbReference type="Gene3D" id="1.10.357.10">
    <property type="entry name" value="Tetracycline Repressor, domain 2"/>
    <property type="match status" value="1"/>
</dbReference>
<comment type="caution">
    <text evidence="4">The sequence shown here is derived from an EMBL/GenBank/DDBJ whole genome shotgun (WGS) entry which is preliminary data.</text>
</comment>
<dbReference type="EMBL" id="JXAK01000015">
    <property type="protein sequence ID" value="KIL40929.1"/>
    <property type="molecule type" value="Genomic_DNA"/>
</dbReference>
<gene>
    <name evidence="4" type="ORF">SD70_10610</name>
</gene>